<dbReference type="SUPFAM" id="SSF51045">
    <property type="entry name" value="WW domain"/>
    <property type="match status" value="1"/>
</dbReference>
<dbReference type="PANTHER" id="PTHR24198">
    <property type="entry name" value="ANKYRIN REPEAT AND PROTEIN KINASE DOMAIN-CONTAINING PROTEIN"/>
    <property type="match status" value="1"/>
</dbReference>
<dbReference type="Gene3D" id="2.20.70.10">
    <property type="match status" value="1"/>
</dbReference>
<organism evidence="6">
    <name type="scientific">Aplanochytrium stocchinoi</name>
    <dbReference type="NCBI Taxonomy" id="215587"/>
    <lineage>
        <taxon>Eukaryota</taxon>
        <taxon>Sar</taxon>
        <taxon>Stramenopiles</taxon>
        <taxon>Bigyra</taxon>
        <taxon>Labyrinthulomycetes</taxon>
        <taxon>Thraustochytrida</taxon>
        <taxon>Thraustochytriidae</taxon>
        <taxon>Aplanochytrium</taxon>
    </lineage>
</organism>
<protein>
    <recommendedName>
        <fullName evidence="5">WW domain-containing protein</fullName>
    </recommendedName>
</protein>
<accession>A0A7S3V0D2</accession>
<evidence type="ECO:0000256" key="4">
    <source>
        <dbReference type="SAM" id="MobiDB-lite"/>
    </source>
</evidence>
<dbReference type="SMART" id="SM00248">
    <property type="entry name" value="ANK"/>
    <property type="match status" value="7"/>
</dbReference>
<feature type="repeat" description="ANK" evidence="3">
    <location>
        <begin position="347"/>
        <end position="379"/>
    </location>
</feature>
<dbReference type="Gene3D" id="1.25.40.20">
    <property type="entry name" value="Ankyrin repeat-containing domain"/>
    <property type="match status" value="1"/>
</dbReference>
<dbReference type="InterPro" id="IPR002110">
    <property type="entry name" value="Ankyrin_rpt"/>
</dbReference>
<feature type="repeat" description="ANK" evidence="3">
    <location>
        <begin position="314"/>
        <end position="346"/>
    </location>
</feature>
<dbReference type="PROSITE" id="PS50088">
    <property type="entry name" value="ANK_REPEAT"/>
    <property type="match status" value="4"/>
</dbReference>
<evidence type="ECO:0000259" key="5">
    <source>
        <dbReference type="PROSITE" id="PS50020"/>
    </source>
</evidence>
<evidence type="ECO:0000256" key="1">
    <source>
        <dbReference type="ARBA" id="ARBA00022737"/>
    </source>
</evidence>
<dbReference type="SMART" id="SM00456">
    <property type="entry name" value="WW"/>
    <property type="match status" value="1"/>
</dbReference>
<feature type="region of interest" description="Disordered" evidence="4">
    <location>
        <begin position="216"/>
        <end position="237"/>
    </location>
</feature>
<dbReference type="Pfam" id="PF00397">
    <property type="entry name" value="WW"/>
    <property type="match status" value="1"/>
</dbReference>
<gene>
    <name evidence="6" type="ORF">ASTO00021_LOCUS13307</name>
</gene>
<dbReference type="EMBL" id="HBIN01017446">
    <property type="protein sequence ID" value="CAE0443212.1"/>
    <property type="molecule type" value="Transcribed_RNA"/>
</dbReference>
<feature type="repeat" description="ANK" evidence="3">
    <location>
        <begin position="424"/>
        <end position="456"/>
    </location>
</feature>
<reference evidence="6" key="1">
    <citation type="submission" date="2021-01" db="EMBL/GenBank/DDBJ databases">
        <authorList>
            <person name="Corre E."/>
            <person name="Pelletier E."/>
            <person name="Niang G."/>
            <person name="Scheremetjew M."/>
            <person name="Finn R."/>
            <person name="Kale V."/>
            <person name="Holt S."/>
            <person name="Cochrane G."/>
            <person name="Meng A."/>
            <person name="Brown T."/>
            <person name="Cohen L."/>
        </authorList>
    </citation>
    <scope>NUCLEOTIDE SEQUENCE</scope>
    <source>
        <strain evidence="6">GSBS06</strain>
    </source>
</reference>
<dbReference type="AlphaFoldDB" id="A0A7S3V0D2"/>
<evidence type="ECO:0000256" key="3">
    <source>
        <dbReference type="PROSITE-ProRule" id="PRU00023"/>
    </source>
</evidence>
<dbReference type="PROSITE" id="PS50297">
    <property type="entry name" value="ANK_REP_REGION"/>
    <property type="match status" value="4"/>
</dbReference>
<keyword evidence="2 3" id="KW-0040">ANK repeat</keyword>
<dbReference type="InterPro" id="IPR036020">
    <property type="entry name" value="WW_dom_sf"/>
</dbReference>
<evidence type="ECO:0000313" key="6">
    <source>
        <dbReference type="EMBL" id="CAE0443212.1"/>
    </source>
</evidence>
<dbReference type="InterPro" id="IPR036770">
    <property type="entry name" value="Ankyrin_rpt-contain_sf"/>
</dbReference>
<dbReference type="SUPFAM" id="SSF48403">
    <property type="entry name" value="Ankyrin repeat"/>
    <property type="match status" value="1"/>
</dbReference>
<feature type="repeat" description="ANK" evidence="3">
    <location>
        <begin position="524"/>
        <end position="556"/>
    </location>
</feature>
<sequence length="647" mass="73701">MSTQPIGTRDFSEAAPSSVSTFVAFGSETSLITGLDKSKRFLGSHEVIKDGVTTKMDAVLAPKAISRQSSMRMRNKKSPLRCPQCQMDGFANMRELGKHAMKCRKAGSQTNKLRSSAAPLAHDRLGRMLQLKKMQKEQEKWMQEKEEQEKIEQEMDILRKMEKAQEKRDQILKKQQQEEAVRKAEEKRKCEIERKKIEEEERRKQLIEEEMQKRAEALMQGSDTDSDSDSDAESKQRRVRLQEAIERKQRLKKEEEEKEKKEALANIMAVKKLREAVRVVTNFKKTGNNNVMSEEETTTPIKDLHDDILFCPYEGYTAAHIAAYNNSTEILEKIIKCGVDLRCQDPEGRTPLHLCALYGNVECLELLVKAQLKQSDPNDEIHFTRLVDYSNRTPIYCACFVGDFTAVAYLIDIDPEAVEICDLNGNSAIHIAASYDYIDCLNLLLQYDMNPNSFSNYSGLAPIHLATKLETIETLVEYGADYFAFDYQNRSLLFYACANNFVEIVEYLISLDEENVCLEYPDVRGRTSLHAAAGKGHLEIMKILVAKGVDPNPRDEDSITPIFLAHHFEYDKCVQMLESSGAVLEPGSGQQELLSDCAQLFVDSLNLTNETWSECYDEESGYYYYWSNNTGEVTWEKPASGIIISIQ</sequence>
<feature type="domain" description="WW" evidence="5">
    <location>
        <begin position="612"/>
        <end position="640"/>
    </location>
</feature>
<keyword evidence="1" id="KW-0677">Repeat</keyword>
<dbReference type="Pfam" id="PF12796">
    <property type="entry name" value="Ank_2"/>
    <property type="match status" value="3"/>
</dbReference>
<name>A0A7S3V0D2_9STRA</name>
<proteinExistence type="predicted"/>
<dbReference type="InterPro" id="IPR001202">
    <property type="entry name" value="WW_dom"/>
</dbReference>
<feature type="region of interest" description="Disordered" evidence="4">
    <location>
        <begin position="168"/>
        <end position="188"/>
    </location>
</feature>
<dbReference type="PANTHER" id="PTHR24198:SF194">
    <property type="entry name" value="INVERSIN-A"/>
    <property type="match status" value="1"/>
</dbReference>
<dbReference type="PRINTS" id="PR01415">
    <property type="entry name" value="ANKYRIN"/>
</dbReference>
<evidence type="ECO:0000256" key="2">
    <source>
        <dbReference type="ARBA" id="ARBA00023043"/>
    </source>
</evidence>
<dbReference type="CDD" id="cd00201">
    <property type="entry name" value="WW"/>
    <property type="match status" value="1"/>
</dbReference>
<dbReference type="PROSITE" id="PS50020">
    <property type="entry name" value="WW_DOMAIN_2"/>
    <property type="match status" value="1"/>
</dbReference>